<comment type="caution">
    <text evidence="2">The sequence shown here is derived from an EMBL/GenBank/DDBJ whole genome shotgun (WGS) entry which is preliminary data.</text>
</comment>
<dbReference type="Proteomes" id="UP000321367">
    <property type="component" value="Unassembled WGS sequence"/>
</dbReference>
<sequence>MKKTFLSLAIAILVTTGFTSCKDETKLDNLEDKLENRSDDLEDASDDIGDAADDVEEAIDNLKDALEEIDNPADRELVRERVNKIFDEIELNTNK</sequence>
<dbReference type="OrthoDB" id="1144814at2"/>
<evidence type="ECO:0008006" key="4">
    <source>
        <dbReference type="Google" id="ProtNLM"/>
    </source>
</evidence>
<dbReference type="EMBL" id="VORY01000002">
    <property type="protein sequence ID" value="TXD95095.1"/>
    <property type="molecule type" value="Genomic_DNA"/>
</dbReference>
<gene>
    <name evidence="2" type="ORF">ES724_02795</name>
</gene>
<protein>
    <recommendedName>
        <fullName evidence="4">YtxH domain-containing protein</fullName>
    </recommendedName>
</protein>
<name>A0A5C6ZW76_9FLAO</name>
<evidence type="ECO:0000256" key="1">
    <source>
        <dbReference type="SAM" id="Coils"/>
    </source>
</evidence>
<proteinExistence type="predicted"/>
<keyword evidence="3" id="KW-1185">Reference proteome</keyword>
<feature type="coiled-coil region" evidence="1">
    <location>
        <begin position="27"/>
        <end position="68"/>
    </location>
</feature>
<reference evidence="2 3" key="1">
    <citation type="submission" date="2019-08" db="EMBL/GenBank/DDBJ databases">
        <title>Genome sequence of Gillisia hiemivivida IC154 (type strain).</title>
        <authorList>
            <person name="Bowman J.P."/>
        </authorList>
    </citation>
    <scope>NUCLEOTIDE SEQUENCE [LARGE SCALE GENOMIC DNA]</scope>
    <source>
        <strain evidence="2 3">IC154</strain>
    </source>
</reference>
<evidence type="ECO:0000313" key="2">
    <source>
        <dbReference type="EMBL" id="TXD95095.1"/>
    </source>
</evidence>
<dbReference type="AlphaFoldDB" id="A0A5C6ZW76"/>
<keyword evidence="1" id="KW-0175">Coiled coil</keyword>
<organism evidence="2 3">
    <name type="scientific">Gillisia hiemivivida</name>
    <dbReference type="NCBI Taxonomy" id="291190"/>
    <lineage>
        <taxon>Bacteria</taxon>
        <taxon>Pseudomonadati</taxon>
        <taxon>Bacteroidota</taxon>
        <taxon>Flavobacteriia</taxon>
        <taxon>Flavobacteriales</taxon>
        <taxon>Flavobacteriaceae</taxon>
        <taxon>Gillisia</taxon>
    </lineage>
</organism>
<dbReference type="PROSITE" id="PS51257">
    <property type="entry name" value="PROKAR_LIPOPROTEIN"/>
    <property type="match status" value="1"/>
</dbReference>
<accession>A0A5C6ZW76</accession>
<evidence type="ECO:0000313" key="3">
    <source>
        <dbReference type="Proteomes" id="UP000321367"/>
    </source>
</evidence>
<dbReference type="RefSeq" id="WP_146929282.1">
    <property type="nucleotide sequence ID" value="NZ_CBCSHZ010000001.1"/>
</dbReference>